<dbReference type="CDD" id="cd04485">
    <property type="entry name" value="DnaE_OBF"/>
    <property type="match status" value="1"/>
</dbReference>
<feature type="compositionally biased region" description="Polar residues" evidence="10">
    <location>
        <begin position="983"/>
        <end position="992"/>
    </location>
</feature>
<keyword evidence="4 12" id="KW-0548">Nucleotidyltransferase</keyword>
<dbReference type="EC" id="2.7.7.7" evidence="1"/>
<dbReference type="Proteomes" id="UP001589862">
    <property type="component" value="Unassembled WGS sequence"/>
</dbReference>
<comment type="caution">
    <text evidence="12">The sequence shown here is derived from an EMBL/GenBank/DDBJ whole genome shotgun (WGS) entry which is preliminary data.</text>
</comment>
<feature type="region of interest" description="Disordered" evidence="10">
    <location>
        <begin position="981"/>
        <end position="1004"/>
    </location>
</feature>
<evidence type="ECO:0000256" key="2">
    <source>
        <dbReference type="ARBA" id="ARBA00022490"/>
    </source>
</evidence>
<dbReference type="CDD" id="cd07431">
    <property type="entry name" value="PHP_PolIIIA"/>
    <property type="match status" value="1"/>
</dbReference>
<dbReference type="Pfam" id="PF17657">
    <property type="entry name" value="DNA_pol3_finger"/>
    <property type="match status" value="1"/>
</dbReference>
<evidence type="ECO:0000256" key="6">
    <source>
        <dbReference type="ARBA" id="ARBA00022763"/>
    </source>
</evidence>
<dbReference type="RefSeq" id="WP_377457688.1">
    <property type="nucleotide sequence ID" value="NZ_JBHLUB010000001.1"/>
</dbReference>
<keyword evidence="3 12" id="KW-0808">Transferase</keyword>
<feature type="region of interest" description="Disordered" evidence="10">
    <location>
        <begin position="1139"/>
        <end position="1172"/>
    </location>
</feature>
<dbReference type="Gene3D" id="3.20.20.140">
    <property type="entry name" value="Metal-dependent hydrolases"/>
    <property type="match status" value="1"/>
</dbReference>
<reference evidence="12 13" key="1">
    <citation type="submission" date="2024-09" db="EMBL/GenBank/DDBJ databases">
        <authorList>
            <person name="Sun Q."/>
            <person name="Mori K."/>
        </authorList>
    </citation>
    <scope>NUCLEOTIDE SEQUENCE [LARGE SCALE GENOMIC DNA]</scope>
    <source>
        <strain evidence="12 13">NCAIM B.02604</strain>
    </source>
</reference>
<dbReference type="EMBL" id="JBHLUB010000001">
    <property type="protein sequence ID" value="MFC0581112.1"/>
    <property type="molecule type" value="Genomic_DNA"/>
</dbReference>
<dbReference type="PANTHER" id="PTHR32294:SF4">
    <property type="entry name" value="ERROR-PRONE DNA POLYMERASE"/>
    <property type="match status" value="1"/>
</dbReference>
<evidence type="ECO:0000256" key="7">
    <source>
        <dbReference type="ARBA" id="ARBA00022932"/>
    </source>
</evidence>
<evidence type="ECO:0000256" key="5">
    <source>
        <dbReference type="ARBA" id="ARBA00022705"/>
    </source>
</evidence>
<evidence type="ECO:0000256" key="4">
    <source>
        <dbReference type="ARBA" id="ARBA00022695"/>
    </source>
</evidence>
<keyword evidence="6" id="KW-0227">DNA damage</keyword>
<dbReference type="NCBIfam" id="TIGR00594">
    <property type="entry name" value="polc"/>
    <property type="match status" value="1"/>
</dbReference>
<proteinExistence type="predicted"/>
<gene>
    <name evidence="12" type="ORF">ACFFFR_01735</name>
</gene>
<dbReference type="PANTHER" id="PTHR32294">
    <property type="entry name" value="DNA POLYMERASE III SUBUNIT ALPHA"/>
    <property type="match status" value="1"/>
</dbReference>
<dbReference type="InterPro" id="IPR040982">
    <property type="entry name" value="DNA_pol3_finger"/>
</dbReference>
<feature type="domain" description="Polymerase/histidinol phosphatase N-terminal" evidence="11">
    <location>
        <begin position="4"/>
        <end position="71"/>
    </location>
</feature>
<evidence type="ECO:0000256" key="8">
    <source>
        <dbReference type="ARBA" id="ARBA00023204"/>
    </source>
</evidence>
<keyword evidence="13" id="KW-1185">Reference proteome</keyword>
<organism evidence="12 13">
    <name type="scientific">Micrococcoides hystricis</name>
    <dbReference type="NCBI Taxonomy" id="1572761"/>
    <lineage>
        <taxon>Bacteria</taxon>
        <taxon>Bacillati</taxon>
        <taxon>Actinomycetota</taxon>
        <taxon>Actinomycetes</taxon>
        <taxon>Micrococcales</taxon>
        <taxon>Micrococcaceae</taxon>
        <taxon>Micrococcoides</taxon>
    </lineage>
</organism>
<evidence type="ECO:0000256" key="9">
    <source>
        <dbReference type="ARBA" id="ARBA00049244"/>
    </source>
</evidence>
<dbReference type="GO" id="GO:0003887">
    <property type="term" value="F:DNA-directed DNA polymerase activity"/>
    <property type="evidence" value="ECO:0007669"/>
    <property type="project" value="UniProtKB-EC"/>
</dbReference>
<dbReference type="Pfam" id="PF14579">
    <property type="entry name" value="HHH_6"/>
    <property type="match status" value="1"/>
</dbReference>
<keyword evidence="5" id="KW-0235">DNA replication</keyword>
<dbReference type="SMART" id="SM00481">
    <property type="entry name" value="POLIIIAc"/>
    <property type="match status" value="1"/>
</dbReference>
<dbReference type="InterPro" id="IPR041931">
    <property type="entry name" value="DNA_pol3_alpha_thumb_dom"/>
</dbReference>
<keyword evidence="7" id="KW-0239">DNA-directed DNA polymerase</keyword>
<evidence type="ECO:0000256" key="1">
    <source>
        <dbReference type="ARBA" id="ARBA00012417"/>
    </source>
</evidence>
<dbReference type="InterPro" id="IPR004013">
    <property type="entry name" value="PHP_dom"/>
</dbReference>
<evidence type="ECO:0000313" key="13">
    <source>
        <dbReference type="Proteomes" id="UP001589862"/>
    </source>
</evidence>
<dbReference type="InterPro" id="IPR004805">
    <property type="entry name" value="DnaE2/DnaE/PolC"/>
</dbReference>
<dbReference type="Pfam" id="PF07733">
    <property type="entry name" value="DNA_pol3_alpha"/>
    <property type="match status" value="1"/>
</dbReference>
<dbReference type="Gene3D" id="1.10.150.870">
    <property type="match status" value="1"/>
</dbReference>
<name>A0ABV6P7K3_9MICC</name>
<dbReference type="InterPro" id="IPR011708">
    <property type="entry name" value="DNA_pol3_alpha_NTPase_dom"/>
</dbReference>
<evidence type="ECO:0000256" key="10">
    <source>
        <dbReference type="SAM" id="MobiDB-lite"/>
    </source>
</evidence>
<evidence type="ECO:0000313" key="12">
    <source>
        <dbReference type="EMBL" id="MFC0581112.1"/>
    </source>
</evidence>
<evidence type="ECO:0000256" key="3">
    <source>
        <dbReference type="ARBA" id="ARBA00022679"/>
    </source>
</evidence>
<comment type="catalytic activity">
    <reaction evidence="9">
        <text>DNA(n) + a 2'-deoxyribonucleoside 5'-triphosphate = DNA(n+1) + diphosphate</text>
        <dbReference type="Rhea" id="RHEA:22508"/>
        <dbReference type="Rhea" id="RHEA-COMP:17339"/>
        <dbReference type="Rhea" id="RHEA-COMP:17340"/>
        <dbReference type="ChEBI" id="CHEBI:33019"/>
        <dbReference type="ChEBI" id="CHEBI:61560"/>
        <dbReference type="ChEBI" id="CHEBI:173112"/>
        <dbReference type="EC" id="2.7.7.7"/>
    </reaction>
</comment>
<dbReference type="InterPro" id="IPR003141">
    <property type="entry name" value="Pol/His_phosphatase_N"/>
</dbReference>
<sequence>MGFTHLHVATAYSAHYGVCWPAELAQAAAADGATALACTDRDGLYGAIKHISACAEAGLDPILGVNLAVTGAGRVTVLAEGATAGAGYRLLCELVSALHGTKPAAPGAGPEISFEAFSEFLGPYIDGLYGPEATGLTVLIGPASTAGTLLAERRYQPGVHALNRWRAAIPAHRLALEVVCHLSPPGDKLSVSHAVRMLKAAKDTGLRAVLTNAVRYATPDQAATADVLDAARTLTSLSALTDLQTNAQGWLKPAVSMHQLAKEIAHHAGYGSYTARRLLEETEQLAAACALDLVADLGWGQPRIPEISLLGITEPAETAITARSWSGLATRYPEAFSGANLKATASAQHLKNRLEQELNTIRTLGFSGFFLTVAGVCDLIHEDNIRLAARGSGASSLVNYVLGISDVDPIAHNLVFERFLSNARSTLPDIDIDVESARRHEIYQKIFRHFGSERVSLMSMQNGYRVRGAVRDAGLALGLESEDIDQIAKQLWRFPASTFREALEKMPELEPFRQRMATEKANGHQQLDLLVDITERLDRLPRHISMHPCGVILSDPTLLHRTPVQPSGMGLPMSQFDKHDMDPMGLLKLDVLGVRMQSTIAYAVAEAERTEGVHIDFNQVPLDDPDTFAMIQTTHTLGCFQIESPGQRELIGKLVPQTFNDLIVDISLFRPGPMQSDMVRPFLEQRHGFAQARYPHPDLEPILAETHGVVVFHEQVLRIFATMTGCTLAAADEFRRILGSDQEPTVEEYFRAHALKRGYSLTVIDHVWQTLAAFGSFGFCKAHGAAFAVPTYHSAWLKTHYPEAFMAALFEHDPGMYPRRLLIAEAKRMGIRILPIDINASTAHFHLEELSKAPQEDGTETKTRYRWGIRMALPMLAGISDAEVARIVAAQPFDSFTDVRQRAKPSKRTLERLIQLGAFDELYRDYHPSYRHELLAMLHQASPNVAEIPGQLALPFSNTALSAQLTAAPVEADRLANLRRTNDQANRSPNRPSTHHAPAATDPNQLRTELDLLGAELSGHVLDPYRPTLAGLRVSWAEELLSLHNRTRVLVAGIRVATQTPPMRGGKRVVFLSLDDGTGCVDCAFFTEAQHASGPLLFATPMLLVEGYTRRTGPAGISIQAVRAWDLQRPELLPAPGYLDAPAPSTPVRPEHHRPVPVPHPETWELLPTPPQ</sequence>
<keyword evidence="8" id="KW-0234">DNA repair</keyword>
<protein>
    <recommendedName>
        <fullName evidence="1">DNA-directed DNA polymerase</fullName>
        <ecNumber evidence="1">2.7.7.7</ecNumber>
    </recommendedName>
</protein>
<accession>A0ABV6P7K3</accession>
<dbReference type="InterPro" id="IPR029460">
    <property type="entry name" value="DNAPol_HHH"/>
</dbReference>
<evidence type="ECO:0000259" key="11">
    <source>
        <dbReference type="SMART" id="SM00481"/>
    </source>
</evidence>
<keyword evidence="2" id="KW-0963">Cytoplasm</keyword>
<dbReference type="Gene3D" id="1.10.10.1600">
    <property type="entry name" value="Bacterial DNA polymerase III alpha subunit, thumb domain"/>
    <property type="match status" value="1"/>
</dbReference>
<dbReference type="Pfam" id="PF02811">
    <property type="entry name" value="PHP"/>
    <property type="match status" value="1"/>
</dbReference>